<feature type="domain" description="tRNA-specific 2-thiouridylase MnmA-like central" evidence="11">
    <location>
        <begin position="205"/>
        <end position="249"/>
    </location>
</feature>
<dbReference type="Pfam" id="PF20258">
    <property type="entry name" value="tRNA_Me_trans_C"/>
    <property type="match status" value="1"/>
</dbReference>
<evidence type="ECO:0000256" key="7">
    <source>
        <dbReference type="ARBA" id="ARBA00022884"/>
    </source>
</evidence>
<dbReference type="InterPro" id="IPR004506">
    <property type="entry name" value="MnmA-like"/>
</dbReference>
<dbReference type="GO" id="GO:0005524">
    <property type="term" value="F:ATP binding"/>
    <property type="evidence" value="ECO:0007669"/>
    <property type="project" value="UniProtKB-KW"/>
</dbReference>
<dbReference type="CDD" id="cd01998">
    <property type="entry name" value="MnmA_TRMU-like"/>
    <property type="match status" value="1"/>
</dbReference>
<evidence type="ECO:0000259" key="11">
    <source>
        <dbReference type="Pfam" id="PF20259"/>
    </source>
</evidence>
<protein>
    <recommendedName>
        <fullName evidence="1">tRNA-uridine 2-sulfurtransferase</fullName>
        <ecNumber evidence="1">2.8.1.13</ecNumber>
    </recommendedName>
</protein>
<dbReference type="InterPro" id="IPR023382">
    <property type="entry name" value="MnmA-like_central_sf"/>
</dbReference>
<dbReference type="NCBIfam" id="NF001138">
    <property type="entry name" value="PRK00143.1"/>
    <property type="match status" value="1"/>
</dbReference>
<evidence type="ECO:0000256" key="8">
    <source>
        <dbReference type="ARBA" id="ARBA00023157"/>
    </source>
</evidence>
<accession>A0A9D0ZEZ7</accession>
<keyword evidence="3 12" id="KW-0808">Transferase</keyword>
<dbReference type="InterPro" id="IPR046884">
    <property type="entry name" value="MnmA-like_central"/>
</dbReference>
<keyword evidence="7" id="KW-0694">RNA-binding</keyword>
<evidence type="ECO:0000256" key="6">
    <source>
        <dbReference type="ARBA" id="ARBA00022840"/>
    </source>
</evidence>
<dbReference type="Pfam" id="PF03054">
    <property type="entry name" value="tRNA_Me_trans"/>
    <property type="match status" value="1"/>
</dbReference>
<dbReference type="GO" id="GO:0002143">
    <property type="term" value="P:tRNA wobble position uridine thiolation"/>
    <property type="evidence" value="ECO:0007669"/>
    <property type="project" value="TreeGrafter"/>
</dbReference>
<dbReference type="Pfam" id="PF20259">
    <property type="entry name" value="tRNA_Me_trans_M"/>
    <property type="match status" value="1"/>
</dbReference>
<dbReference type="InterPro" id="IPR014729">
    <property type="entry name" value="Rossmann-like_a/b/a_fold"/>
</dbReference>
<reference evidence="12" key="2">
    <citation type="journal article" date="2021" name="PeerJ">
        <title>Extensive microbial diversity within the chicken gut microbiome revealed by metagenomics and culture.</title>
        <authorList>
            <person name="Gilroy R."/>
            <person name="Ravi A."/>
            <person name="Getino M."/>
            <person name="Pursley I."/>
            <person name="Horton D.L."/>
            <person name="Alikhan N.F."/>
            <person name="Baker D."/>
            <person name="Gharbi K."/>
            <person name="Hall N."/>
            <person name="Watson M."/>
            <person name="Adriaenssens E.M."/>
            <person name="Foster-Nyarko E."/>
            <person name="Jarju S."/>
            <person name="Secka A."/>
            <person name="Antonio M."/>
            <person name="Oren A."/>
            <person name="Chaudhuri R.R."/>
            <person name="La Ragione R."/>
            <person name="Hildebrand F."/>
            <person name="Pallen M.J."/>
        </authorList>
    </citation>
    <scope>NUCLEOTIDE SEQUENCE</scope>
    <source>
        <strain evidence="12">ChiBcolR7-354</strain>
    </source>
</reference>
<dbReference type="Gene3D" id="2.40.30.10">
    <property type="entry name" value="Translation factors"/>
    <property type="match status" value="1"/>
</dbReference>
<dbReference type="GO" id="GO:0103016">
    <property type="term" value="F:tRNA-uridine 2-sulfurtransferase activity"/>
    <property type="evidence" value="ECO:0007669"/>
    <property type="project" value="UniProtKB-EC"/>
</dbReference>
<dbReference type="Gene3D" id="2.30.30.280">
    <property type="entry name" value="Adenine nucleotide alpha hydrolases-like domains"/>
    <property type="match status" value="1"/>
</dbReference>
<keyword evidence="2" id="KW-0820">tRNA-binding</keyword>
<evidence type="ECO:0000256" key="3">
    <source>
        <dbReference type="ARBA" id="ARBA00022679"/>
    </source>
</evidence>
<keyword evidence="6" id="KW-0067">ATP-binding</keyword>
<dbReference type="Gene3D" id="3.40.50.620">
    <property type="entry name" value="HUPs"/>
    <property type="match status" value="1"/>
</dbReference>
<evidence type="ECO:0000256" key="4">
    <source>
        <dbReference type="ARBA" id="ARBA00022694"/>
    </source>
</evidence>
<gene>
    <name evidence="12" type="primary">mnmA</name>
    <name evidence="12" type="ORF">IAB77_02780</name>
</gene>
<evidence type="ECO:0000256" key="1">
    <source>
        <dbReference type="ARBA" id="ARBA00011949"/>
    </source>
</evidence>
<dbReference type="PANTHER" id="PTHR11933">
    <property type="entry name" value="TRNA 5-METHYLAMINOMETHYL-2-THIOURIDYLATE -METHYLTRANSFERASE"/>
    <property type="match status" value="1"/>
</dbReference>
<dbReference type="EMBL" id="DVGA01000033">
    <property type="protein sequence ID" value="HIQ78166.1"/>
    <property type="molecule type" value="Genomic_DNA"/>
</dbReference>
<name>A0A9D0ZEZ7_9FIRM</name>
<evidence type="ECO:0000256" key="5">
    <source>
        <dbReference type="ARBA" id="ARBA00022741"/>
    </source>
</evidence>
<dbReference type="InterPro" id="IPR046885">
    <property type="entry name" value="MnmA-like_C"/>
</dbReference>
<evidence type="ECO:0000313" key="13">
    <source>
        <dbReference type="Proteomes" id="UP000824262"/>
    </source>
</evidence>
<sequence>MKKRVVLGFSGGVDSSTAAALLKEAGYEVLCLYLETGSGEEAAARASAKALGLPLRVCDARADMEKYVCAPFAAAYCRGETPSPCVMCNPSVKLRLLLECADELGAEHIATGHYARAEGGALYMGREPNDQSYMLCRILPEQLRRLVLPLGGYEKGEVRALAASLGLPSAKKGDSMELCFVPDGDFAAWIERRGGAPCPGPLIYNGRVVGEHRGIHRYTLGQRRGLGFAAGRRVFVSEIDPQANSVTLSDGEGLFTRSVEAFGARYLAEELPPSPFRCLARIRHSRSAAPALCSVSEGGRLSLLFDSEQRAPTPGQAAAVYLPSGQLAAGAIIGHGA</sequence>
<dbReference type="Proteomes" id="UP000824262">
    <property type="component" value="Unassembled WGS sequence"/>
</dbReference>
<comment type="catalytic activity">
    <reaction evidence="9">
        <text>S-sulfanyl-L-cysteinyl-[protein] + uridine(34) in tRNA + AH2 + ATP = 2-thiouridine(34) in tRNA + L-cysteinyl-[protein] + A + AMP + diphosphate + H(+)</text>
        <dbReference type="Rhea" id="RHEA:47032"/>
        <dbReference type="Rhea" id="RHEA-COMP:10131"/>
        <dbReference type="Rhea" id="RHEA-COMP:11726"/>
        <dbReference type="Rhea" id="RHEA-COMP:11727"/>
        <dbReference type="Rhea" id="RHEA-COMP:11728"/>
        <dbReference type="ChEBI" id="CHEBI:13193"/>
        <dbReference type="ChEBI" id="CHEBI:15378"/>
        <dbReference type="ChEBI" id="CHEBI:17499"/>
        <dbReference type="ChEBI" id="CHEBI:29950"/>
        <dbReference type="ChEBI" id="CHEBI:30616"/>
        <dbReference type="ChEBI" id="CHEBI:33019"/>
        <dbReference type="ChEBI" id="CHEBI:61963"/>
        <dbReference type="ChEBI" id="CHEBI:65315"/>
        <dbReference type="ChEBI" id="CHEBI:87170"/>
        <dbReference type="ChEBI" id="CHEBI:456215"/>
        <dbReference type="EC" id="2.8.1.13"/>
    </reaction>
</comment>
<proteinExistence type="predicted"/>
<keyword evidence="5" id="KW-0547">Nucleotide-binding</keyword>
<keyword evidence="4" id="KW-0819">tRNA processing</keyword>
<reference evidence="12" key="1">
    <citation type="submission" date="2020-10" db="EMBL/GenBank/DDBJ databases">
        <authorList>
            <person name="Gilroy R."/>
        </authorList>
    </citation>
    <scope>NUCLEOTIDE SEQUENCE</scope>
    <source>
        <strain evidence="12">ChiBcolR7-354</strain>
    </source>
</reference>
<evidence type="ECO:0000256" key="9">
    <source>
        <dbReference type="ARBA" id="ARBA00051542"/>
    </source>
</evidence>
<keyword evidence="8" id="KW-1015">Disulfide bond</keyword>
<dbReference type="SUPFAM" id="SSF52402">
    <property type="entry name" value="Adenine nucleotide alpha hydrolases-like"/>
    <property type="match status" value="1"/>
</dbReference>
<evidence type="ECO:0000259" key="10">
    <source>
        <dbReference type="Pfam" id="PF20258"/>
    </source>
</evidence>
<organism evidence="12 13">
    <name type="scientific">Candidatus Scatomorpha intestinavium</name>
    <dbReference type="NCBI Taxonomy" id="2840922"/>
    <lineage>
        <taxon>Bacteria</taxon>
        <taxon>Bacillati</taxon>
        <taxon>Bacillota</taxon>
        <taxon>Clostridia</taxon>
        <taxon>Eubacteriales</taxon>
        <taxon>Candidatus Scatomorpha</taxon>
    </lineage>
</organism>
<evidence type="ECO:0000313" key="12">
    <source>
        <dbReference type="EMBL" id="HIQ78166.1"/>
    </source>
</evidence>
<comment type="caution">
    <text evidence="12">The sequence shown here is derived from an EMBL/GenBank/DDBJ whole genome shotgun (WGS) entry which is preliminary data.</text>
</comment>
<dbReference type="EC" id="2.8.1.13" evidence="1"/>
<feature type="domain" description="tRNA-specific 2-thiouridylase MnmA-like C-terminal" evidence="10">
    <location>
        <begin position="265"/>
        <end position="322"/>
    </location>
</feature>
<dbReference type="AlphaFoldDB" id="A0A9D0ZEZ7"/>
<evidence type="ECO:0000256" key="2">
    <source>
        <dbReference type="ARBA" id="ARBA00022555"/>
    </source>
</evidence>
<dbReference type="PANTHER" id="PTHR11933:SF5">
    <property type="entry name" value="MITOCHONDRIAL TRNA-SPECIFIC 2-THIOURIDYLASE 1"/>
    <property type="match status" value="1"/>
</dbReference>
<dbReference type="GO" id="GO:0000049">
    <property type="term" value="F:tRNA binding"/>
    <property type="evidence" value="ECO:0007669"/>
    <property type="project" value="UniProtKB-KW"/>
</dbReference>